<dbReference type="OMA" id="PCEASKG"/>
<name>W5MB25_LEPOC</name>
<reference evidence="3" key="3">
    <citation type="submission" date="2025-09" db="UniProtKB">
        <authorList>
            <consortium name="Ensembl"/>
        </authorList>
    </citation>
    <scope>IDENTIFICATION</scope>
</reference>
<feature type="compositionally biased region" description="Low complexity" evidence="1">
    <location>
        <begin position="139"/>
        <end position="152"/>
    </location>
</feature>
<dbReference type="EMBL" id="AHAT01005112">
    <property type="status" value="NOT_ANNOTATED_CDS"/>
    <property type="molecule type" value="Genomic_DNA"/>
</dbReference>
<dbReference type="Proteomes" id="UP000018468">
    <property type="component" value="Linkage group LG20"/>
</dbReference>
<organism evidence="3 4">
    <name type="scientific">Lepisosteus oculatus</name>
    <name type="common">Spotted gar</name>
    <dbReference type="NCBI Taxonomy" id="7918"/>
    <lineage>
        <taxon>Eukaryota</taxon>
        <taxon>Metazoa</taxon>
        <taxon>Chordata</taxon>
        <taxon>Craniata</taxon>
        <taxon>Vertebrata</taxon>
        <taxon>Euteleostomi</taxon>
        <taxon>Actinopterygii</taxon>
        <taxon>Neopterygii</taxon>
        <taxon>Holostei</taxon>
        <taxon>Semionotiformes</taxon>
        <taxon>Lepisosteidae</taxon>
        <taxon>Lepisosteus</taxon>
    </lineage>
</organism>
<feature type="region of interest" description="Disordered" evidence="1">
    <location>
        <begin position="84"/>
        <end position="168"/>
    </location>
</feature>
<feature type="compositionally biased region" description="Low complexity" evidence="1">
    <location>
        <begin position="89"/>
        <end position="124"/>
    </location>
</feature>
<evidence type="ECO:0000256" key="2">
    <source>
        <dbReference type="SAM" id="Phobius"/>
    </source>
</evidence>
<dbReference type="HOGENOM" id="CLU_085394_0_0_1"/>
<sequence length="269" mass="28471">TSPASATGEEISTVTHTQQSSVSVFSIIKETTPTATVENTTEYITHSIESDTFSTAITAHSTANYSLENDTTIVTSHSPENVTTTAFDSQTSQSEPTTSPEVTAVSSSASTSFSLTTSNSTDSSMAGLIPRMIPRKTPKTTQKPPSPTTSTRANPRASTSTHSILPCNPQTPKRDGLVSQCLIAIAVLAGVATIFMVCTIVLCTKLSSNKQRYRVKEANGTELVCISALLPDGSNSYRSRPKTQKSNGALCPNTDDSEGDDLTLHSFLP</sequence>
<keyword evidence="2" id="KW-0472">Membrane</keyword>
<evidence type="ECO:0000256" key="1">
    <source>
        <dbReference type="SAM" id="MobiDB-lite"/>
    </source>
</evidence>
<dbReference type="Bgee" id="ENSLOCG00000004647">
    <property type="expression patterns" value="Expressed in bone element and 12 other cell types or tissues"/>
</dbReference>
<dbReference type="Ensembl" id="ENSLOCT00000005592.1">
    <property type="protein sequence ID" value="ENSLOCP00000005584.1"/>
    <property type="gene ID" value="ENSLOCG00000004647.1"/>
</dbReference>
<feature type="transmembrane region" description="Helical" evidence="2">
    <location>
        <begin position="182"/>
        <end position="204"/>
    </location>
</feature>
<keyword evidence="2" id="KW-1133">Transmembrane helix</keyword>
<keyword evidence="2" id="KW-0812">Transmembrane</keyword>
<feature type="region of interest" description="Disordered" evidence="1">
    <location>
        <begin position="236"/>
        <end position="262"/>
    </location>
</feature>
<dbReference type="GeneTree" id="ENSGT01030000234989"/>
<reference evidence="3" key="2">
    <citation type="submission" date="2025-08" db="UniProtKB">
        <authorList>
            <consortium name="Ensembl"/>
        </authorList>
    </citation>
    <scope>IDENTIFICATION</scope>
</reference>
<dbReference type="PANTHER" id="PTHR17384:SF7">
    <property type="entry name" value="P-SELECTIN GLYCOPROTEIN LIGAND 1"/>
    <property type="match status" value="1"/>
</dbReference>
<keyword evidence="4" id="KW-1185">Reference proteome</keyword>
<evidence type="ECO:0000313" key="3">
    <source>
        <dbReference type="Ensembl" id="ENSLOCP00000005584.1"/>
    </source>
</evidence>
<protein>
    <submittedName>
        <fullName evidence="3">Uncharacterized protein</fullName>
    </submittedName>
</protein>
<dbReference type="AlphaFoldDB" id="W5MB25"/>
<dbReference type="InterPro" id="IPR026195">
    <property type="entry name" value="PSGL-1"/>
</dbReference>
<dbReference type="PANTHER" id="PTHR17384">
    <property type="entry name" value="P-SELECTIN GLYCOPROTEIN LIGAND-1"/>
    <property type="match status" value="1"/>
</dbReference>
<accession>W5MB25</accession>
<proteinExistence type="predicted"/>
<reference evidence="4" key="1">
    <citation type="submission" date="2011-12" db="EMBL/GenBank/DDBJ databases">
        <title>The Draft Genome of Lepisosteus oculatus.</title>
        <authorList>
            <consortium name="The Broad Institute Genome Assembly &amp; Analysis Group"/>
            <consortium name="Computational R&amp;D Group"/>
            <consortium name="and Sequencing Platform"/>
            <person name="Di Palma F."/>
            <person name="Alfoldi J."/>
            <person name="Johnson J."/>
            <person name="Berlin A."/>
            <person name="Gnerre S."/>
            <person name="Jaffe D."/>
            <person name="MacCallum I."/>
            <person name="Young S."/>
            <person name="Walker B.J."/>
            <person name="Lander E.S."/>
            <person name="Lindblad-Toh K."/>
        </authorList>
    </citation>
    <scope>NUCLEOTIDE SEQUENCE [LARGE SCALE GENOMIC DNA]</scope>
</reference>
<feature type="compositionally biased region" description="Polar residues" evidence="1">
    <location>
        <begin position="156"/>
        <end position="168"/>
    </location>
</feature>
<evidence type="ECO:0000313" key="4">
    <source>
        <dbReference type="Proteomes" id="UP000018468"/>
    </source>
</evidence>